<dbReference type="EMBL" id="JBBPBK010000012">
    <property type="protein sequence ID" value="KAK9273985.1"/>
    <property type="molecule type" value="Genomic_DNA"/>
</dbReference>
<evidence type="ECO:0000259" key="5">
    <source>
        <dbReference type="PROSITE" id="PS50222"/>
    </source>
</evidence>
<keyword evidence="1" id="KW-0677">Repeat</keyword>
<evidence type="ECO:0000256" key="4">
    <source>
        <dbReference type="SAM" id="Phobius"/>
    </source>
</evidence>
<dbReference type="Gene3D" id="1.10.238.10">
    <property type="entry name" value="EF-hand"/>
    <property type="match status" value="1"/>
</dbReference>
<dbReference type="Proteomes" id="UP001415857">
    <property type="component" value="Unassembled WGS sequence"/>
</dbReference>
<dbReference type="InterPro" id="IPR002048">
    <property type="entry name" value="EF_hand_dom"/>
</dbReference>
<gene>
    <name evidence="6" type="ORF">L1049_018799</name>
</gene>
<comment type="similarity">
    <text evidence="3">Belongs to the calcineurin regulatory subunit family.</text>
</comment>
<dbReference type="PROSITE" id="PS50222">
    <property type="entry name" value="EF_HAND_2"/>
    <property type="match status" value="3"/>
</dbReference>
<name>A0AAP0WP22_LIQFO</name>
<keyword evidence="2" id="KW-0106">Calcium</keyword>
<organism evidence="6 7">
    <name type="scientific">Liquidambar formosana</name>
    <name type="common">Formosan gum</name>
    <dbReference type="NCBI Taxonomy" id="63359"/>
    <lineage>
        <taxon>Eukaryota</taxon>
        <taxon>Viridiplantae</taxon>
        <taxon>Streptophyta</taxon>
        <taxon>Embryophyta</taxon>
        <taxon>Tracheophyta</taxon>
        <taxon>Spermatophyta</taxon>
        <taxon>Magnoliopsida</taxon>
        <taxon>eudicotyledons</taxon>
        <taxon>Gunneridae</taxon>
        <taxon>Pentapetalae</taxon>
        <taxon>Saxifragales</taxon>
        <taxon>Altingiaceae</taxon>
        <taxon>Liquidambar</taxon>
    </lineage>
</organism>
<dbReference type="PANTHER" id="PTHR35506:SF1">
    <property type="entry name" value="OS02G0135600 PROTEIN"/>
    <property type="match status" value="1"/>
</dbReference>
<dbReference type="PRINTS" id="PR00450">
    <property type="entry name" value="RECOVERIN"/>
</dbReference>
<keyword evidence="4" id="KW-0812">Transmembrane</keyword>
<sequence>MYSSISPCKSKFFCLQRWSSLTVGERIFSACIPLIAIVEALILAVAGCFENHRLPKKSRYGLKELARLADESRFTVNEVEALYELFKKLSCSIIDDGSIHKEELQLALFRTPSGENLFLDRVFDLFDEKKNGVIEFDEFVHALNVFHPYAPLEEKINFAFKLYDLKQKGFIERDEVKQMVVAILMESDMTLSEELLEAIIDKTFVDADADGDGKINKEDWKAFVVRHPNLLKNMTLPYLNAIEIAVSNSAFIGTDALIIAESEDERIVRELAQLLDACEPYLDMSEEDPAKLECQKKSFMPTISERFMGMKAAIITNNSSLQSFGGKLGFTVLQFNELIKNDHPFAGTSLDVAASALLKLLGFQEGKTLEMSQFDLVFVHIGAGEMANGQKDKIIAEDIDYINGLIGKIMQTALPGSEISSRLHLSVVMGYGDVSVNDDPSLSVLMTKDEKNSDLSLLFPRQSYTMRGENQRRNVRHYCPMLIAQWQDAVTRKDMAETFSFKDFKEHGGNLAIPADRFLHEVAFKLWKAPKYGA</sequence>
<evidence type="ECO:0000313" key="7">
    <source>
        <dbReference type="Proteomes" id="UP001415857"/>
    </source>
</evidence>
<evidence type="ECO:0000256" key="1">
    <source>
        <dbReference type="ARBA" id="ARBA00022737"/>
    </source>
</evidence>
<dbReference type="Pfam" id="PF13202">
    <property type="entry name" value="EF-hand_5"/>
    <property type="match status" value="1"/>
</dbReference>
<feature type="domain" description="EF-hand" evidence="5">
    <location>
        <begin position="114"/>
        <end position="149"/>
    </location>
</feature>
<keyword evidence="4" id="KW-1133">Transmembrane helix</keyword>
<reference evidence="6 7" key="1">
    <citation type="journal article" date="2024" name="Plant J.">
        <title>Genome sequences and population genomics reveal climatic adaptation and genomic divergence between two closely related sweetgum species.</title>
        <authorList>
            <person name="Xu W.Q."/>
            <person name="Ren C.Q."/>
            <person name="Zhang X.Y."/>
            <person name="Comes H.P."/>
            <person name="Liu X.H."/>
            <person name="Li Y.G."/>
            <person name="Kettle C.J."/>
            <person name="Jalonen R."/>
            <person name="Gaisberger H."/>
            <person name="Ma Y.Z."/>
            <person name="Qiu Y.X."/>
        </authorList>
    </citation>
    <scope>NUCLEOTIDE SEQUENCE [LARGE SCALE GENOMIC DNA]</scope>
    <source>
        <strain evidence="6">Hangzhou</strain>
    </source>
</reference>
<evidence type="ECO:0000256" key="2">
    <source>
        <dbReference type="ARBA" id="ARBA00022837"/>
    </source>
</evidence>
<dbReference type="PANTHER" id="PTHR35506">
    <property type="entry name" value="OS02G0135600 PROTEIN"/>
    <property type="match status" value="1"/>
</dbReference>
<evidence type="ECO:0000256" key="3">
    <source>
        <dbReference type="ARBA" id="ARBA00023774"/>
    </source>
</evidence>
<dbReference type="PROSITE" id="PS00018">
    <property type="entry name" value="EF_HAND_1"/>
    <property type="match status" value="1"/>
</dbReference>
<comment type="caution">
    <text evidence="6">The sequence shown here is derived from an EMBL/GenBank/DDBJ whole genome shotgun (WGS) entry which is preliminary data.</text>
</comment>
<evidence type="ECO:0000313" key="6">
    <source>
        <dbReference type="EMBL" id="KAK9273985.1"/>
    </source>
</evidence>
<keyword evidence="4" id="KW-0472">Membrane</keyword>
<dbReference type="AlphaFoldDB" id="A0AAP0WP22"/>
<dbReference type="SMART" id="SM00054">
    <property type="entry name" value="EFh"/>
    <property type="match status" value="3"/>
</dbReference>
<feature type="domain" description="EF-hand" evidence="5">
    <location>
        <begin position="195"/>
        <end position="230"/>
    </location>
</feature>
<feature type="transmembrane region" description="Helical" evidence="4">
    <location>
        <begin position="27"/>
        <end position="49"/>
    </location>
</feature>
<dbReference type="InterPro" id="IPR011992">
    <property type="entry name" value="EF-hand-dom_pair"/>
</dbReference>
<dbReference type="GO" id="GO:0005509">
    <property type="term" value="F:calcium ion binding"/>
    <property type="evidence" value="ECO:0007669"/>
    <property type="project" value="InterPro"/>
</dbReference>
<keyword evidence="7" id="KW-1185">Reference proteome</keyword>
<proteinExistence type="inferred from homology"/>
<accession>A0AAP0WP22</accession>
<dbReference type="FunFam" id="1.10.238.10:FF:000073">
    <property type="entry name" value="calcineurin B-like protein 3"/>
    <property type="match status" value="1"/>
</dbReference>
<dbReference type="SUPFAM" id="SSF47473">
    <property type="entry name" value="EF-hand"/>
    <property type="match status" value="1"/>
</dbReference>
<dbReference type="InterPro" id="IPR018247">
    <property type="entry name" value="EF_Hand_1_Ca_BS"/>
</dbReference>
<dbReference type="Pfam" id="PF13499">
    <property type="entry name" value="EF-hand_7"/>
    <property type="match status" value="1"/>
</dbReference>
<feature type="domain" description="EF-hand" evidence="5">
    <location>
        <begin position="151"/>
        <end position="186"/>
    </location>
</feature>
<protein>
    <recommendedName>
        <fullName evidence="5">EF-hand domain-containing protein</fullName>
    </recommendedName>
</protein>
<dbReference type="CDD" id="cd00051">
    <property type="entry name" value="EFh"/>
    <property type="match status" value="2"/>
</dbReference>